<evidence type="ECO:0000256" key="6">
    <source>
        <dbReference type="ARBA" id="ARBA00023016"/>
    </source>
</evidence>
<feature type="modified residue" description="Phosphothreonine; by autocatalysis" evidence="8">
    <location>
        <position position="196"/>
    </location>
</feature>
<dbReference type="InterPro" id="IPR043129">
    <property type="entry name" value="ATPase_NBD"/>
</dbReference>
<evidence type="ECO:0000256" key="2">
    <source>
        <dbReference type="ARBA" id="ARBA00007381"/>
    </source>
</evidence>
<comment type="similarity">
    <text evidence="2 8 9">Belongs to the heat shock protein 70 family.</text>
</comment>
<dbReference type="FunFam" id="3.90.640.10:FF:000003">
    <property type="entry name" value="Molecular chaperone DnaK"/>
    <property type="match status" value="1"/>
</dbReference>
<dbReference type="FunFam" id="2.60.34.10:FF:000014">
    <property type="entry name" value="Chaperone protein DnaK HSP70"/>
    <property type="match status" value="1"/>
</dbReference>
<evidence type="ECO:0000256" key="3">
    <source>
        <dbReference type="ARBA" id="ARBA00022553"/>
    </source>
</evidence>
<evidence type="ECO:0000256" key="8">
    <source>
        <dbReference type="HAMAP-Rule" id="MF_00332"/>
    </source>
</evidence>
<organism evidence="12 13">
    <name type="scientific">candidate division TA06 bacterium SM23_40</name>
    <dbReference type="NCBI Taxonomy" id="1703774"/>
    <lineage>
        <taxon>Bacteria</taxon>
        <taxon>Bacteria division TA06</taxon>
    </lineage>
</organism>
<evidence type="ECO:0000256" key="4">
    <source>
        <dbReference type="ARBA" id="ARBA00022741"/>
    </source>
</evidence>
<dbReference type="GO" id="GO:0051082">
    <property type="term" value="F:unfolded protein binding"/>
    <property type="evidence" value="ECO:0007669"/>
    <property type="project" value="InterPro"/>
</dbReference>
<dbReference type="PROSITE" id="PS01036">
    <property type="entry name" value="HSP70_3"/>
    <property type="match status" value="1"/>
</dbReference>
<dbReference type="PANTHER" id="PTHR19375">
    <property type="entry name" value="HEAT SHOCK PROTEIN 70KDA"/>
    <property type="match status" value="1"/>
</dbReference>
<dbReference type="Gene3D" id="2.60.34.10">
    <property type="entry name" value="Substrate Binding Domain Of DNAk, Chain A, domain 1"/>
    <property type="match status" value="1"/>
</dbReference>
<gene>
    <name evidence="8 12" type="primary">dnaK</name>
    <name evidence="12" type="ORF">AMJ82_00905</name>
</gene>
<dbReference type="NCBIfam" id="NF001413">
    <property type="entry name" value="PRK00290.1"/>
    <property type="match status" value="1"/>
</dbReference>
<protein>
    <recommendedName>
        <fullName evidence="8">Chaperone protein DnaK</fullName>
    </recommendedName>
    <alternativeName>
        <fullName evidence="8">HSP70</fullName>
    </alternativeName>
    <alternativeName>
        <fullName evidence="8">Heat shock 70 kDa protein</fullName>
    </alternativeName>
    <alternativeName>
        <fullName evidence="8">Heat shock protein 70</fullName>
    </alternativeName>
</protein>
<comment type="function">
    <text evidence="1 8">Acts as a chaperone.</text>
</comment>
<comment type="induction">
    <text evidence="8">By stress conditions e.g. heat shock.</text>
</comment>
<dbReference type="EMBL" id="LJUI01000004">
    <property type="protein sequence ID" value="KPK71319.1"/>
    <property type="molecule type" value="Genomic_DNA"/>
</dbReference>
<dbReference type="SUPFAM" id="SSF53067">
    <property type="entry name" value="Actin-like ATPase domain"/>
    <property type="match status" value="2"/>
</dbReference>
<dbReference type="FunFam" id="3.30.420.40:FF:000004">
    <property type="entry name" value="Molecular chaperone DnaK"/>
    <property type="match status" value="1"/>
</dbReference>
<evidence type="ECO:0000256" key="10">
    <source>
        <dbReference type="SAM" id="Coils"/>
    </source>
</evidence>
<accession>A0A0S8GE38</accession>
<dbReference type="InterPro" id="IPR012725">
    <property type="entry name" value="Chaperone_DnaK"/>
</dbReference>
<feature type="compositionally biased region" description="Gly residues" evidence="11">
    <location>
        <begin position="618"/>
        <end position="634"/>
    </location>
</feature>
<dbReference type="Gene3D" id="3.30.420.40">
    <property type="match status" value="2"/>
</dbReference>
<dbReference type="PROSITE" id="PS00297">
    <property type="entry name" value="HSP70_1"/>
    <property type="match status" value="1"/>
</dbReference>
<dbReference type="InterPro" id="IPR029047">
    <property type="entry name" value="HSP70_peptide-bd_sf"/>
</dbReference>
<dbReference type="FunFam" id="1.20.1270.10:FF:000001">
    <property type="entry name" value="Molecular chaperone DnaK"/>
    <property type="match status" value="1"/>
</dbReference>
<dbReference type="NCBIfam" id="TIGR02350">
    <property type="entry name" value="prok_dnaK"/>
    <property type="match status" value="1"/>
</dbReference>
<evidence type="ECO:0000313" key="12">
    <source>
        <dbReference type="EMBL" id="KPK71319.1"/>
    </source>
</evidence>
<comment type="caution">
    <text evidence="12">The sequence shown here is derived from an EMBL/GenBank/DDBJ whole genome shotgun (WGS) entry which is preliminary data.</text>
</comment>
<proteinExistence type="evidence at transcript level"/>
<feature type="compositionally biased region" description="Acidic residues" evidence="11">
    <location>
        <begin position="637"/>
        <end position="650"/>
    </location>
</feature>
<evidence type="ECO:0000256" key="5">
    <source>
        <dbReference type="ARBA" id="ARBA00022840"/>
    </source>
</evidence>
<evidence type="ECO:0000256" key="1">
    <source>
        <dbReference type="ARBA" id="ARBA00002290"/>
    </source>
</evidence>
<dbReference type="InterPro" id="IPR013126">
    <property type="entry name" value="Hsp_70_fam"/>
</dbReference>
<dbReference type="FunFam" id="3.30.420.40:FF:000020">
    <property type="entry name" value="Chaperone protein HscA homolog"/>
    <property type="match status" value="1"/>
</dbReference>
<evidence type="ECO:0000256" key="11">
    <source>
        <dbReference type="SAM" id="MobiDB-lite"/>
    </source>
</evidence>
<dbReference type="NCBIfam" id="NF003520">
    <property type="entry name" value="PRK05183.1"/>
    <property type="match status" value="1"/>
</dbReference>
<dbReference type="GO" id="GO:0140662">
    <property type="term" value="F:ATP-dependent protein folding chaperone"/>
    <property type="evidence" value="ECO:0007669"/>
    <property type="project" value="InterPro"/>
</dbReference>
<evidence type="ECO:0000256" key="9">
    <source>
        <dbReference type="RuleBase" id="RU003322"/>
    </source>
</evidence>
<dbReference type="Pfam" id="PF00012">
    <property type="entry name" value="HSP70"/>
    <property type="match status" value="1"/>
</dbReference>
<dbReference type="GO" id="GO:0005737">
    <property type="term" value="C:cytoplasm"/>
    <property type="evidence" value="ECO:0007669"/>
    <property type="project" value="UniProtKB-ARBA"/>
</dbReference>
<dbReference type="GO" id="GO:0005524">
    <property type="term" value="F:ATP binding"/>
    <property type="evidence" value="ECO:0007669"/>
    <property type="project" value="UniProtKB-UniRule"/>
</dbReference>
<keyword evidence="7 8" id="KW-0143">Chaperone</keyword>
<dbReference type="HAMAP" id="MF_00332">
    <property type="entry name" value="DnaK"/>
    <property type="match status" value="1"/>
</dbReference>
<dbReference type="PATRIC" id="fig|1703774.3.peg.2130"/>
<keyword evidence="6 8" id="KW-0346">Stress response</keyword>
<keyword evidence="4 8" id="KW-0547">Nucleotide-binding</keyword>
<sequence length="650" mass="69843">MAKVIGIDLGTTNSCVAVVEGGDAVVIPNPEGGRTTASIVAYSKSGERLVGPLAKRQAITNPENTVYSIKRFMGRRINEVPEEIGLVSYRVEAAPNNDVRVKVGDKHYSPPEISAMLLQYLKKAAESYLGEPVQQAVITVPAYFNDSQRQATKDAGKIAGLEVLRIINEPTAAALAYGLEKKTQEKIAVFDLGGGTFDISVLEIGEGVFEVLATNGDTHLGGDNFDQRIIDWMADEFKKEHGIDLRKDMMALQRLKEAAEKAKCELSTTMQTNINLPFITADASGPKHLDLMLTRAKLEGLVEDLVERTKSPCKQALTDAGVTPQDIKEVILVGGQTRMPKVFETVREFFGKEPHKGINPDEVVAMGAAIQGAVLAGEVKDVLLLDVTPLSLGIETLGGVMTRIIERNTTIPTRKSQLFTTAADSQPAVSVHVLQGEREMAADNRTLGRFDLVGIPPAPRGVPQIEVTFDIDANGIVHVSAKDLGTGKEQRIEIKVSSGLNEHEIERMVQEAQVHAAEDRAKRELIDVKNQADTFIYTTEKTLKEFGEKVSTGDRANIENAVAELKEAAGGDDKGRIKNAMEKLQQASYKLSEAMYAGASGSEGGPEGAAKPPPGGAQAPGGRAGGPTQEGGGAVDADFEVIEEQDDEKQ</sequence>
<dbReference type="PRINTS" id="PR00301">
    <property type="entry name" value="HEATSHOCK70"/>
</dbReference>
<dbReference type="Proteomes" id="UP000051717">
    <property type="component" value="Unassembled WGS sequence"/>
</dbReference>
<feature type="coiled-coil region" evidence="10">
    <location>
        <begin position="245"/>
        <end position="272"/>
    </location>
</feature>
<evidence type="ECO:0000256" key="7">
    <source>
        <dbReference type="ARBA" id="ARBA00023186"/>
    </source>
</evidence>
<dbReference type="Gene3D" id="1.20.1270.10">
    <property type="match status" value="1"/>
</dbReference>
<dbReference type="InterPro" id="IPR029048">
    <property type="entry name" value="HSP70_C_sf"/>
</dbReference>
<keyword evidence="5 8" id="KW-0067">ATP-binding</keyword>
<dbReference type="CDD" id="cd10234">
    <property type="entry name" value="ASKHA_NBD_HSP70_DnaK-like"/>
    <property type="match status" value="1"/>
</dbReference>
<keyword evidence="3 8" id="KW-0597">Phosphoprotein</keyword>
<dbReference type="InterPro" id="IPR018181">
    <property type="entry name" value="Heat_shock_70_CS"/>
</dbReference>
<feature type="region of interest" description="Disordered" evidence="11">
    <location>
        <begin position="597"/>
        <end position="650"/>
    </location>
</feature>
<dbReference type="SUPFAM" id="SSF100934">
    <property type="entry name" value="Heat shock protein 70kD (HSP70), C-terminal subdomain"/>
    <property type="match status" value="1"/>
</dbReference>
<keyword evidence="10" id="KW-0175">Coiled coil</keyword>
<dbReference type="PROSITE" id="PS00329">
    <property type="entry name" value="HSP70_2"/>
    <property type="match status" value="1"/>
</dbReference>
<name>A0A0S8GE38_UNCT6</name>
<dbReference type="AlphaFoldDB" id="A0A0S8GE38"/>
<reference evidence="12 13" key="1">
    <citation type="journal article" date="2015" name="Microbiome">
        <title>Genomic resolution of linkages in carbon, nitrogen, and sulfur cycling among widespread estuary sediment bacteria.</title>
        <authorList>
            <person name="Baker B.J."/>
            <person name="Lazar C.S."/>
            <person name="Teske A.P."/>
            <person name="Dick G.J."/>
        </authorList>
    </citation>
    <scope>NUCLEOTIDE SEQUENCE [LARGE SCALE GENOMIC DNA]</scope>
    <source>
        <strain evidence="12">SM23_40</strain>
    </source>
</reference>
<evidence type="ECO:0000313" key="13">
    <source>
        <dbReference type="Proteomes" id="UP000051717"/>
    </source>
</evidence>
<dbReference type="SUPFAM" id="SSF100920">
    <property type="entry name" value="Heat shock protein 70kD (HSP70), peptide-binding domain"/>
    <property type="match status" value="1"/>
</dbReference>
<dbReference type="Gene3D" id="3.90.640.10">
    <property type="entry name" value="Actin, Chain A, domain 4"/>
    <property type="match status" value="1"/>
</dbReference>